<keyword evidence="4" id="KW-1185">Reference proteome</keyword>
<dbReference type="GO" id="GO:0005524">
    <property type="term" value="F:ATP binding"/>
    <property type="evidence" value="ECO:0007669"/>
    <property type="project" value="UniProtKB-KW"/>
</dbReference>
<dbReference type="InterPro" id="IPR027417">
    <property type="entry name" value="P-loop_NTPase"/>
</dbReference>
<accession>A0A2H9TFM8</accession>
<keyword evidence="1" id="KW-0067">ATP-binding</keyword>
<dbReference type="OrthoDB" id="5421at2759"/>
<dbReference type="Pfam" id="PF00004">
    <property type="entry name" value="AAA"/>
    <property type="match status" value="2"/>
</dbReference>
<evidence type="ECO:0000313" key="4">
    <source>
        <dbReference type="Proteomes" id="UP000240830"/>
    </source>
</evidence>
<gene>
    <name evidence="3" type="ORF">PSACC_03712</name>
</gene>
<dbReference type="PANTHER" id="PTHR23077:SF117">
    <property type="entry name" value="AAA+ ATPASE DOMAIN-CONTAINING PROTEIN"/>
    <property type="match status" value="1"/>
</dbReference>
<keyword evidence="1" id="KW-0547">Nucleotide-binding</keyword>
<comment type="caution">
    <text evidence="3">The sequence shown here is derived from an EMBL/GenBank/DDBJ whole genome shotgun (WGS) entry which is preliminary data.</text>
</comment>
<organism evidence="3 4">
    <name type="scientific">Paramicrosporidium saccamoebae</name>
    <dbReference type="NCBI Taxonomy" id="1246581"/>
    <lineage>
        <taxon>Eukaryota</taxon>
        <taxon>Fungi</taxon>
        <taxon>Fungi incertae sedis</taxon>
        <taxon>Cryptomycota</taxon>
        <taxon>Cryptomycota incertae sedis</taxon>
        <taxon>Paramicrosporidium</taxon>
    </lineage>
</organism>
<dbReference type="Proteomes" id="UP000240830">
    <property type="component" value="Unassembled WGS sequence"/>
</dbReference>
<dbReference type="Gene3D" id="1.10.8.60">
    <property type="match status" value="2"/>
</dbReference>
<name>A0A2H9TFM8_9FUNG</name>
<feature type="domain" description="AAA+ ATPase" evidence="2">
    <location>
        <begin position="355"/>
        <end position="490"/>
    </location>
</feature>
<dbReference type="PANTHER" id="PTHR23077">
    <property type="entry name" value="AAA-FAMILY ATPASE"/>
    <property type="match status" value="1"/>
</dbReference>
<dbReference type="PROSITE" id="PS00674">
    <property type="entry name" value="AAA"/>
    <property type="match status" value="2"/>
</dbReference>
<dbReference type="EMBL" id="MTSL01000219">
    <property type="protein sequence ID" value="PJF16525.1"/>
    <property type="molecule type" value="Genomic_DNA"/>
</dbReference>
<sequence>MRSCSDQDGGMDEYYPYQVLDDSGIAHCGRAYLPPALWWRLGKQLVNNRSIIELVTNDKIILNSTVDRLDLLGRLVWDGCQLSEALRVECDSEEPRAIDAATCIEIQIKEEGESLNVSDNGAYSMLREMLVAVLKGVWNIPRGVLMSGPPGVGKTHLDSIGCKRDSGSDQSQVRLLAQLLTLMDGAEGRRGNLLIIGATNRPNVLDPALRRPGRFDREIVIHPPDTEMRQTMLLNMLPEVDIALVEELAKRTIGYVAADLAALTRAIVLECVKRKGGGIGSQDESTRTVRITGDDANKALAGMTPSLIREYRVPVEGGLDWDDLGGMATIKMELQRAIEWPLQHKEAFSRLGLQQPRGVLLYGPPGCSKTTIAKILASRGSFSFYSLSGAAVFSAYVGEAERLVRQVFLSARQTAPSLIFIDEVDALVGKRGHGDMVQERVLSTLLNEMDGIETMRGVVVLGATNRLNAIDAALLRPGRFDRLVHIPLPERNDRLDILQKILQHTPIDKSIDLGAIADNTVGSSGADLKQLIQEAALCAIGRGHDRIEPSDLCY</sequence>
<dbReference type="InterPro" id="IPR003959">
    <property type="entry name" value="ATPase_AAA_core"/>
</dbReference>
<dbReference type="InterPro" id="IPR003960">
    <property type="entry name" value="ATPase_AAA_CS"/>
</dbReference>
<dbReference type="InterPro" id="IPR003593">
    <property type="entry name" value="AAA+_ATPase"/>
</dbReference>
<dbReference type="Gene3D" id="3.40.50.300">
    <property type="entry name" value="P-loop containing nucleotide triphosphate hydrolases"/>
    <property type="match status" value="2"/>
</dbReference>
<dbReference type="STRING" id="1246581.A0A2H9TFM8"/>
<protein>
    <recommendedName>
        <fullName evidence="2">AAA+ ATPase domain-containing protein</fullName>
    </recommendedName>
</protein>
<dbReference type="FunFam" id="3.40.50.300:FF:001440">
    <property type="entry name" value="ATPase, AAA family protein"/>
    <property type="match status" value="1"/>
</dbReference>
<evidence type="ECO:0000259" key="2">
    <source>
        <dbReference type="SMART" id="SM00382"/>
    </source>
</evidence>
<dbReference type="InterPro" id="IPR050168">
    <property type="entry name" value="AAA_ATPase_domain"/>
</dbReference>
<dbReference type="Pfam" id="PF17862">
    <property type="entry name" value="AAA_lid_3"/>
    <property type="match status" value="1"/>
</dbReference>
<reference evidence="3 4" key="1">
    <citation type="submission" date="2016-10" db="EMBL/GenBank/DDBJ databases">
        <title>The genome of Paramicrosporidium saccamoebae is the missing link in understanding Cryptomycota and Microsporidia evolution.</title>
        <authorList>
            <person name="Quandt C.A."/>
            <person name="Beaudet D."/>
            <person name="Corsaro D."/>
            <person name="Michel R."/>
            <person name="Corradi N."/>
            <person name="James T."/>
        </authorList>
    </citation>
    <scope>NUCLEOTIDE SEQUENCE [LARGE SCALE GENOMIC DNA]</scope>
    <source>
        <strain evidence="3 4">KSL3</strain>
    </source>
</reference>
<proteinExistence type="inferred from homology"/>
<evidence type="ECO:0000313" key="3">
    <source>
        <dbReference type="EMBL" id="PJF16525.1"/>
    </source>
</evidence>
<comment type="similarity">
    <text evidence="1">Belongs to the AAA ATPase family.</text>
</comment>
<feature type="domain" description="AAA+ ATPase" evidence="2">
    <location>
        <begin position="140"/>
        <end position="225"/>
    </location>
</feature>
<dbReference type="InterPro" id="IPR041569">
    <property type="entry name" value="AAA_lid_3"/>
</dbReference>
<dbReference type="SUPFAM" id="SSF52540">
    <property type="entry name" value="P-loop containing nucleoside triphosphate hydrolases"/>
    <property type="match status" value="2"/>
</dbReference>
<dbReference type="AlphaFoldDB" id="A0A2H9TFM8"/>
<evidence type="ECO:0000256" key="1">
    <source>
        <dbReference type="RuleBase" id="RU003651"/>
    </source>
</evidence>
<dbReference type="SMART" id="SM00382">
    <property type="entry name" value="AAA"/>
    <property type="match status" value="2"/>
</dbReference>
<dbReference type="GO" id="GO:0016887">
    <property type="term" value="F:ATP hydrolysis activity"/>
    <property type="evidence" value="ECO:0007669"/>
    <property type="project" value="InterPro"/>
</dbReference>